<evidence type="ECO:0000313" key="1">
    <source>
        <dbReference type="EMBL" id="QKX63086.1"/>
    </source>
</evidence>
<reference evidence="2" key="1">
    <citation type="submission" date="2020-06" db="EMBL/GenBank/DDBJ databases">
        <title>A chromosome-scale genome assembly of Talaromyces rugulosus W13939.</title>
        <authorList>
            <person name="Wang B."/>
            <person name="Guo L."/>
            <person name="Ye K."/>
            <person name="Wang L."/>
        </authorList>
    </citation>
    <scope>NUCLEOTIDE SEQUENCE [LARGE SCALE GENOMIC DNA]</scope>
    <source>
        <strain evidence="2">W13939</strain>
    </source>
</reference>
<accession>A0A7H8R9V9</accession>
<proteinExistence type="predicted"/>
<dbReference type="RefSeq" id="XP_035349260.1">
    <property type="nucleotide sequence ID" value="XM_035493367.1"/>
</dbReference>
<evidence type="ECO:0000313" key="2">
    <source>
        <dbReference type="Proteomes" id="UP000509510"/>
    </source>
</evidence>
<dbReference type="AlphaFoldDB" id="A0A7H8R9V9"/>
<gene>
    <name evidence="1" type="ORF">TRUGW13939_10254</name>
</gene>
<dbReference type="Proteomes" id="UP000509510">
    <property type="component" value="Chromosome V"/>
</dbReference>
<organism evidence="1 2">
    <name type="scientific">Talaromyces rugulosus</name>
    <name type="common">Penicillium rugulosum</name>
    <dbReference type="NCBI Taxonomy" id="121627"/>
    <lineage>
        <taxon>Eukaryota</taxon>
        <taxon>Fungi</taxon>
        <taxon>Dikarya</taxon>
        <taxon>Ascomycota</taxon>
        <taxon>Pezizomycotina</taxon>
        <taxon>Eurotiomycetes</taxon>
        <taxon>Eurotiomycetidae</taxon>
        <taxon>Eurotiales</taxon>
        <taxon>Trichocomaceae</taxon>
        <taxon>Talaromyces</taxon>
        <taxon>Talaromyces sect. Islandici</taxon>
    </lineage>
</organism>
<dbReference type="KEGG" id="trg:TRUGW13939_10254"/>
<dbReference type="EMBL" id="CP055902">
    <property type="protein sequence ID" value="QKX63086.1"/>
    <property type="molecule type" value="Genomic_DNA"/>
</dbReference>
<protein>
    <submittedName>
        <fullName evidence="1">Uncharacterized protein</fullName>
    </submittedName>
</protein>
<keyword evidence="2" id="KW-1185">Reference proteome</keyword>
<dbReference type="GeneID" id="55997735"/>
<name>A0A7H8R9V9_TALRU</name>
<sequence length="187" mass="20704">MSDLPPTSYRLFQLAGPGLTSLLYVGTAAVSIATVPALQQLSPPQILAPFRRLYHVDHSLRQFLVAISAGSLFILSKHSYTQTRPAFVAELFRYSGILTGLNYTFTAYILDRVARPLVVSLIIDEDDDDTGDNLDKWALWNSLRADCTLGASAVLSICAVVEFDVIKMLSRNILRITRSLFVSFFSV</sequence>